<evidence type="ECO:0000313" key="3">
    <source>
        <dbReference type="EMBL" id="PWJ89626.1"/>
    </source>
</evidence>
<comment type="caution">
    <text evidence="3">The sequence shown here is derived from an EMBL/GenBank/DDBJ whole genome shotgun (WGS) entry which is preliminary data.</text>
</comment>
<dbReference type="Pfam" id="PF00881">
    <property type="entry name" value="Nitroreductase"/>
    <property type="match status" value="2"/>
</dbReference>
<name>A0AA45HI20_9BACT</name>
<dbReference type="PANTHER" id="PTHR23026">
    <property type="entry name" value="NADPH NITROREDUCTASE"/>
    <property type="match status" value="1"/>
</dbReference>
<feature type="domain" description="Alkyl hydroperoxide reductase subunit C/ Thiol specific antioxidant" evidence="1">
    <location>
        <begin position="6"/>
        <end position="123"/>
    </location>
</feature>
<dbReference type="InterPro" id="IPR000415">
    <property type="entry name" value="Nitroreductase-like"/>
</dbReference>
<dbReference type="GO" id="GO:0016209">
    <property type="term" value="F:antioxidant activity"/>
    <property type="evidence" value="ECO:0007669"/>
    <property type="project" value="InterPro"/>
</dbReference>
<dbReference type="SUPFAM" id="SSF55469">
    <property type="entry name" value="FMN-dependent nitroreductase-like"/>
    <property type="match status" value="1"/>
</dbReference>
<evidence type="ECO:0000259" key="2">
    <source>
        <dbReference type="Pfam" id="PF00881"/>
    </source>
</evidence>
<gene>
    <name evidence="3" type="ORF">C7380_11429</name>
</gene>
<dbReference type="RefSeq" id="WP_109605375.1">
    <property type="nucleotide sequence ID" value="NZ_JAMHJO010000013.1"/>
</dbReference>
<proteinExistence type="predicted"/>
<dbReference type="CDD" id="cd02138">
    <property type="entry name" value="TdsD-like"/>
    <property type="match status" value="1"/>
</dbReference>
<evidence type="ECO:0000313" key="4">
    <source>
        <dbReference type="Proteomes" id="UP000245921"/>
    </source>
</evidence>
<dbReference type="EMBL" id="QGGI01000014">
    <property type="protein sequence ID" value="PWJ89626.1"/>
    <property type="molecule type" value="Genomic_DNA"/>
</dbReference>
<sequence length="333" mass="38761">MKKYEEVPYFKGIDDRRNILSKDDLKGNYTILIFYPKHLPGEYSEEVLQISQQHIKYNKISGIEGFDVNLIIVTPDTEEYLAGLRDENDLDITFISDKNLEISNLFNVIERDSVQRKAYILDRWVRLRDVCEDTNPIFVDKLYEKIENIVFDDFSIDNNIEFRRAKRSFSIKKVSDLEIKKIIEAATKAPSCFNNQPWRYHVINSDEKLKKSFEYIPDGNYWMKYSSALIAVYSKKEDDCALNDSRDYFLFDTGMSVANLLLQATKMGIIAHPVAGYKSEKLKKFLNIDDESVLITVIAVGYPGAGEYLTEKHIEVENGPRIRKELDDILKWN</sequence>
<dbReference type="InterPro" id="IPR029479">
    <property type="entry name" value="Nitroreductase"/>
</dbReference>
<keyword evidence="4" id="KW-1185">Reference proteome</keyword>
<dbReference type="PANTHER" id="PTHR23026:SF100">
    <property type="entry name" value="NITROREDUCTASE"/>
    <property type="match status" value="1"/>
</dbReference>
<dbReference type="InterPro" id="IPR000866">
    <property type="entry name" value="AhpC/TSA"/>
</dbReference>
<reference evidence="3 4" key="1">
    <citation type="submission" date="2018-05" db="EMBL/GenBank/DDBJ databases">
        <title>Genomic Encyclopedia of Type Strains, Phase IV (KMG-IV): sequencing the most valuable type-strain genomes for metagenomic binning, comparative biology and taxonomic classification.</title>
        <authorList>
            <person name="Goeker M."/>
        </authorList>
    </citation>
    <scope>NUCLEOTIDE SEQUENCE [LARGE SCALE GENOMIC DNA]</scope>
    <source>
        <strain evidence="3 4">DSM 24906</strain>
    </source>
</reference>
<dbReference type="Pfam" id="PF00578">
    <property type="entry name" value="AhpC-TSA"/>
    <property type="match status" value="1"/>
</dbReference>
<organism evidence="3 4">
    <name type="scientific">Oceanotoga teriensis</name>
    <dbReference type="NCBI Taxonomy" id="515440"/>
    <lineage>
        <taxon>Bacteria</taxon>
        <taxon>Thermotogati</taxon>
        <taxon>Thermotogota</taxon>
        <taxon>Thermotogae</taxon>
        <taxon>Petrotogales</taxon>
        <taxon>Petrotogaceae</taxon>
        <taxon>Oceanotoga</taxon>
    </lineage>
</organism>
<dbReference type="InterPro" id="IPR050627">
    <property type="entry name" value="Nitroreductase/BluB"/>
</dbReference>
<dbReference type="Gene3D" id="3.40.30.10">
    <property type="entry name" value="Glutaredoxin"/>
    <property type="match status" value="1"/>
</dbReference>
<evidence type="ECO:0000259" key="1">
    <source>
        <dbReference type="Pfam" id="PF00578"/>
    </source>
</evidence>
<dbReference type="GO" id="GO:0016491">
    <property type="term" value="F:oxidoreductase activity"/>
    <property type="evidence" value="ECO:0007669"/>
    <property type="project" value="InterPro"/>
</dbReference>
<feature type="domain" description="Nitroreductase" evidence="2">
    <location>
        <begin position="160"/>
        <end position="211"/>
    </location>
</feature>
<dbReference type="InterPro" id="IPR036249">
    <property type="entry name" value="Thioredoxin-like_sf"/>
</dbReference>
<dbReference type="Proteomes" id="UP000245921">
    <property type="component" value="Unassembled WGS sequence"/>
</dbReference>
<dbReference type="SUPFAM" id="SSF52833">
    <property type="entry name" value="Thioredoxin-like"/>
    <property type="match status" value="1"/>
</dbReference>
<protein>
    <submittedName>
        <fullName evidence="3">Nitroreductase</fullName>
    </submittedName>
</protein>
<accession>A0AA45HI20</accession>
<dbReference type="AlphaFoldDB" id="A0AA45HI20"/>
<feature type="domain" description="Nitroreductase" evidence="2">
    <location>
        <begin position="244"/>
        <end position="302"/>
    </location>
</feature>
<dbReference type="Gene3D" id="3.40.109.10">
    <property type="entry name" value="NADH Oxidase"/>
    <property type="match status" value="1"/>
</dbReference>